<protein>
    <submittedName>
        <fullName evidence="3">Uncharacterized protein</fullName>
    </submittedName>
</protein>
<keyword evidence="4" id="KW-1185">Reference proteome</keyword>
<keyword evidence="2" id="KW-1133">Transmembrane helix</keyword>
<reference evidence="3" key="2">
    <citation type="submission" date="2023-01" db="EMBL/GenBank/DDBJ databases">
        <authorList>
            <person name="Sun Q."/>
            <person name="Evtushenko L."/>
        </authorList>
    </citation>
    <scope>NUCLEOTIDE SEQUENCE</scope>
    <source>
        <strain evidence="3">VKM Ac-1958</strain>
    </source>
</reference>
<keyword evidence="2" id="KW-0472">Membrane</keyword>
<reference evidence="3" key="1">
    <citation type="journal article" date="2014" name="Int. J. Syst. Evol. Microbiol.">
        <title>Complete genome sequence of Corynebacterium casei LMG S-19264T (=DSM 44701T), isolated from a smear-ripened cheese.</title>
        <authorList>
            <consortium name="US DOE Joint Genome Institute (JGI-PGF)"/>
            <person name="Walter F."/>
            <person name="Albersmeier A."/>
            <person name="Kalinowski J."/>
            <person name="Ruckert C."/>
        </authorList>
    </citation>
    <scope>NUCLEOTIDE SEQUENCE</scope>
    <source>
        <strain evidence="3">VKM Ac-1958</strain>
    </source>
</reference>
<keyword evidence="2" id="KW-0812">Transmembrane</keyword>
<organism evidence="3 4">
    <name type="scientific">Microbacterium keratanolyticum</name>
    <dbReference type="NCBI Taxonomy" id="67574"/>
    <lineage>
        <taxon>Bacteria</taxon>
        <taxon>Bacillati</taxon>
        <taxon>Actinomycetota</taxon>
        <taxon>Actinomycetes</taxon>
        <taxon>Micrococcales</taxon>
        <taxon>Microbacteriaceae</taxon>
        <taxon>Microbacterium</taxon>
    </lineage>
</organism>
<feature type="transmembrane region" description="Helical" evidence="2">
    <location>
        <begin position="48"/>
        <end position="69"/>
    </location>
</feature>
<evidence type="ECO:0000256" key="2">
    <source>
        <dbReference type="SAM" id="Phobius"/>
    </source>
</evidence>
<proteinExistence type="predicted"/>
<feature type="region of interest" description="Disordered" evidence="1">
    <location>
        <begin position="1"/>
        <end position="22"/>
    </location>
</feature>
<name>A0A9W6M9H6_9MICO</name>
<evidence type="ECO:0000313" key="4">
    <source>
        <dbReference type="Proteomes" id="UP001142325"/>
    </source>
</evidence>
<feature type="compositionally biased region" description="Pro residues" evidence="1">
    <location>
        <begin position="87"/>
        <end position="101"/>
    </location>
</feature>
<feature type="compositionally biased region" description="Basic and acidic residues" evidence="1">
    <location>
        <begin position="1"/>
        <end position="12"/>
    </location>
</feature>
<dbReference type="EMBL" id="BSET01000002">
    <property type="protein sequence ID" value="GLK02169.1"/>
    <property type="molecule type" value="Genomic_DNA"/>
</dbReference>
<accession>A0A9W6M9H6</accession>
<dbReference type="Proteomes" id="UP001142325">
    <property type="component" value="Unassembled WGS sequence"/>
</dbReference>
<sequence length="375" mass="40456">MELWQRTREFGRGTEVPEDDIAKARGKLVAQTQGAAAPSRARSPRRPVWIGAGTLAGAAAVTVGVLLIAQNQSVPTLPEAIASPTPVVTPKPVPTPTPTPTAEPAQSTSSILAGAAQASLNVPERQPGQYLKIVDERTSMVFYSDEYGVSDLGSSRMNAESAWAYVSQSERYVPADLMSEWAYVQGGGALLDVYFGADAQVRAEEFWDEASGSYSPGAVSYWAGGGFILIGSWPTDGGDGSRGRLFQTMPTDPNEIMDWLMEIGVDPHKRAWLLTKLLAENVGSPAQRAGLYLALSTLPESQLVAYDDHRATIVSTSKYGADHADPSQWDTVTIDRATGYVLEYSIRRFSNPEFMSDDLPDEHHVYSLSVVDSAP</sequence>
<evidence type="ECO:0000256" key="1">
    <source>
        <dbReference type="SAM" id="MobiDB-lite"/>
    </source>
</evidence>
<dbReference type="RefSeq" id="WP_204939739.1">
    <property type="nucleotide sequence ID" value="NZ_BAAAUM010000002.1"/>
</dbReference>
<comment type="caution">
    <text evidence="3">The sequence shown here is derived from an EMBL/GenBank/DDBJ whole genome shotgun (WGS) entry which is preliminary data.</text>
</comment>
<dbReference type="AlphaFoldDB" id="A0A9W6M9H6"/>
<gene>
    <name evidence="3" type="ORF">GCM10017596_18840</name>
</gene>
<feature type="region of interest" description="Disordered" evidence="1">
    <location>
        <begin position="85"/>
        <end position="109"/>
    </location>
</feature>
<evidence type="ECO:0000313" key="3">
    <source>
        <dbReference type="EMBL" id="GLK02169.1"/>
    </source>
</evidence>